<dbReference type="SMART" id="SM00060">
    <property type="entry name" value="FN3"/>
    <property type="match status" value="1"/>
</dbReference>
<evidence type="ECO:0000313" key="6">
    <source>
        <dbReference type="Proteomes" id="UP000261520"/>
    </source>
</evidence>
<dbReference type="InterPro" id="IPR003961">
    <property type="entry name" value="FN3_dom"/>
</dbReference>
<keyword evidence="3" id="KW-0325">Glycoprotein</keyword>
<dbReference type="PANTHER" id="PTHR46708:SF2">
    <property type="entry name" value="FIBRONECTIN TYPE-III DOMAIN-CONTAINING PROTEIN"/>
    <property type="match status" value="1"/>
</dbReference>
<evidence type="ECO:0000256" key="1">
    <source>
        <dbReference type="ARBA" id="ARBA00022737"/>
    </source>
</evidence>
<proteinExistence type="predicted"/>
<dbReference type="AlphaFoldDB" id="A0A3B4ANC4"/>
<accession>A0A3B4ANC4</accession>
<dbReference type="InterPro" id="IPR050991">
    <property type="entry name" value="ECM_Regulatory_Proteins"/>
</dbReference>
<organism evidence="5 6">
    <name type="scientific">Periophthalmus magnuspinnatus</name>
    <dbReference type="NCBI Taxonomy" id="409849"/>
    <lineage>
        <taxon>Eukaryota</taxon>
        <taxon>Metazoa</taxon>
        <taxon>Chordata</taxon>
        <taxon>Craniata</taxon>
        <taxon>Vertebrata</taxon>
        <taxon>Euteleostomi</taxon>
        <taxon>Actinopterygii</taxon>
        <taxon>Neopterygii</taxon>
        <taxon>Teleostei</taxon>
        <taxon>Neoteleostei</taxon>
        <taxon>Acanthomorphata</taxon>
        <taxon>Gobiaria</taxon>
        <taxon>Gobiiformes</taxon>
        <taxon>Gobioidei</taxon>
        <taxon>Gobiidae</taxon>
        <taxon>Oxudercinae</taxon>
        <taxon>Periophthalmus</taxon>
    </lineage>
</organism>
<keyword evidence="1" id="KW-0677">Repeat</keyword>
<keyword evidence="6" id="KW-1185">Reference proteome</keyword>
<evidence type="ECO:0000259" key="4">
    <source>
        <dbReference type="PROSITE" id="PS50853"/>
    </source>
</evidence>
<evidence type="ECO:0000256" key="2">
    <source>
        <dbReference type="ARBA" id="ARBA00023157"/>
    </source>
</evidence>
<evidence type="ECO:0000256" key="3">
    <source>
        <dbReference type="ARBA" id="ARBA00023180"/>
    </source>
</evidence>
<feature type="domain" description="Fibronectin type-III" evidence="4">
    <location>
        <begin position="1"/>
        <end position="84"/>
    </location>
</feature>
<protein>
    <recommendedName>
        <fullName evidence="4">Fibronectin type-III domain-containing protein</fullName>
    </recommendedName>
</protein>
<reference evidence="5" key="2">
    <citation type="submission" date="2025-09" db="UniProtKB">
        <authorList>
            <consortium name="Ensembl"/>
        </authorList>
    </citation>
    <scope>IDENTIFICATION</scope>
</reference>
<dbReference type="InterPro" id="IPR013783">
    <property type="entry name" value="Ig-like_fold"/>
</dbReference>
<dbReference type="PROSITE" id="PS50853">
    <property type="entry name" value="FN3"/>
    <property type="match status" value="1"/>
</dbReference>
<dbReference type="Pfam" id="PF00041">
    <property type="entry name" value="fn3"/>
    <property type="match status" value="1"/>
</dbReference>
<dbReference type="FunFam" id="2.60.40.10:FF:000099">
    <property type="entry name" value="Fibronectin 1"/>
    <property type="match status" value="1"/>
</dbReference>
<dbReference type="Ensembl" id="ENSPMGT00000019086.1">
    <property type="protein sequence ID" value="ENSPMGP00000017886.1"/>
    <property type="gene ID" value="ENSPMGG00000014640.1"/>
</dbReference>
<dbReference type="SUPFAM" id="SSF49265">
    <property type="entry name" value="Fibronectin type III"/>
    <property type="match status" value="1"/>
</dbReference>
<keyword evidence="2" id="KW-1015">Disulfide bond</keyword>
<name>A0A3B4ANC4_9GOBI</name>
<sequence length="84" mass="9480">GISKVYTTSFTIHWLPPQSRITGYRIRYQMSTGGRTKEERLPPSRNHFTITGLVPDTEYIINITAVNGIQESIPISGKQKTSKD</sequence>
<dbReference type="Proteomes" id="UP000261520">
    <property type="component" value="Unplaced"/>
</dbReference>
<dbReference type="STRING" id="409849.ENSPMGP00000017886"/>
<dbReference type="PRINTS" id="PR00014">
    <property type="entry name" value="FNTYPEIII"/>
</dbReference>
<reference evidence="5" key="1">
    <citation type="submission" date="2025-08" db="UniProtKB">
        <authorList>
            <consortium name="Ensembl"/>
        </authorList>
    </citation>
    <scope>IDENTIFICATION</scope>
</reference>
<dbReference type="InterPro" id="IPR036116">
    <property type="entry name" value="FN3_sf"/>
</dbReference>
<evidence type="ECO:0000313" key="5">
    <source>
        <dbReference type="Ensembl" id="ENSPMGP00000017886.1"/>
    </source>
</evidence>
<dbReference type="CDD" id="cd00063">
    <property type="entry name" value="FN3"/>
    <property type="match status" value="1"/>
</dbReference>
<dbReference type="PANTHER" id="PTHR46708">
    <property type="entry name" value="TENASCIN"/>
    <property type="match status" value="1"/>
</dbReference>
<dbReference type="Gene3D" id="2.60.40.10">
    <property type="entry name" value="Immunoglobulins"/>
    <property type="match status" value="1"/>
</dbReference>